<feature type="region of interest" description="Disordered" evidence="1">
    <location>
        <begin position="1"/>
        <end position="56"/>
    </location>
</feature>
<dbReference type="EMBL" id="FMJD01000002">
    <property type="protein sequence ID" value="SCM72015.1"/>
    <property type="molecule type" value="Genomic_DNA"/>
</dbReference>
<reference evidence="2" key="1">
    <citation type="submission" date="2016-08" db="EMBL/GenBank/DDBJ databases">
        <authorList>
            <person name="Seilhamer J.J."/>
        </authorList>
    </citation>
    <scope>NUCLEOTIDE SEQUENCE</scope>
    <source>
        <strain evidence="2">86</strain>
    </source>
</reference>
<accession>A0A212L3A9</accession>
<evidence type="ECO:0000313" key="2">
    <source>
        <dbReference type="EMBL" id="SCM72015.1"/>
    </source>
</evidence>
<protein>
    <submittedName>
        <fullName evidence="2">Uncharacterized protein</fullName>
    </submittedName>
</protein>
<name>A0A212L3A9_9HYPH</name>
<proteinExistence type="predicted"/>
<dbReference type="AlphaFoldDB" id="A0A212L3A9"/>
<gene>
    <name evidence="2" type="ORF">KL86PLE_100430</name>
</gene>
<organism evidence="2">
    <name type="scientific">uncultured Pleomorphomonas sp</name>
    <dbReference type="NCBI Taxonomy" id="442121"/>
    <lineage>
        <taxon>Bacteria</taxon>
        <taxon>Pseudomonadati</taxon>
        <taxon>Pseudomonadota</taxon>
        <taxon>Alphaproteobacteria</taxon>
        <taxon>Hyphomicrobiales</taxon>
        <taxon>Pleomorphomonadaceae</taxon>
        <taxon>Pleomorphomonas</taxon>
        <taxon>environmental samples</taxon>
    </lineage>
</organism>
<sequence length="56" mass="6021">MRESKPSARKAGEFSGRMDKAEAYLGPRADRPHLGGATGPSMKPRPLSRGLSREPA</sequence>
<evidence type="ECO:0000256" key="1">
    <source>
        <dbReference type="SAM" id="MobiDB-lite"/>
    </source>
</evidence>
<feature type="compositionally biased region" description="Basic and acidic residues" evidence="1">
    <location>
        <begin position="1"/>
        <end position="33"/>
    </location>
</feature>